<feature type="compositionally biased region" description="Low complexity" evidence="5">
    <location>
        <begin position="311"/>
        <end position="323"/>
    </location>
</feature>
<dbReference type="SMART" id="SM00220">
    <property type="entry name" value="S_TKc"/>
    <property type="match status" value="1"/>
</dbReference>
<dbReference type="GeneID" id="8234810"/>
<dbReference type="Pfam" id="PF00069">
    <property type="entry name" value="Pkinase"/>
    <property type="match status" value="1"/>
</dbReference>
<evidence type="ECO:0000313" key="7">
    <source>
        <dbReference type="EMBL" id="EEB19291.1"/>
    </source>
</evidence>
<keyword evidence="7" id="KW-0418">Kinase</keyword>
<evidence type="ECO:0000256" key="1">
    <source>
        <dbReference type="ARBA" id="ARBA00022741"/>
    </source>
</evidence>
<dbReference type="GO" id="GO:0004674">
    <property type="term" value="F:protein serine/threonine kinase activity"/>
    <property type="evidence" value="ECO:0007669"/>
    <property type="project" value="UniProtKB-KW"/>
</dbReference>
<dbReference type="SUPFAM" id="SSF56112">
    <property type="entry name" value="Protein kinase-like (PK-like)"/>
    <property type="match status" value="1"/>
</dbReference>
<dbReference type="Proteomes" id="UP000009046">
    <property type="component" value="Unassembled WGS sequence"/>
</dbReference>
<dbReference type="PROSITE" id="PS50011">
    <property type="entry name" value="PROTEIN_KINASE_DOM"/>
    <property type="match status" value="1"/>
</dbReference>
<dbReference type="GO" id="GO:0004708">
    <property type="term" value="F:MAP kinase kinase activity"/>
    <property type="evidence" value="ECO:0007669"/>
    <property type="project" value="UniProtKB-EC"/>
</dbReference>
<dbReference type="AlphaFoldDB" id="E0W0Y6"/>
<dbReference type="OMA" id="NHSWMLD"/>
<comment type="similarity">
    <text evidence="4">Belongs to the protein kinase superfamily.</text>
</comment>
<keyword evidence="7" id="KW-0808">Transferase</keyword>
<dbReference type="InParanoid" id="E0W0Y6"/>
<dbReference type="KEGG" id="phu:Phum_PHUM565660"/>
<keyword evidence="1 3" id="KW-0547">Nucleotide-binding</keyword>
<gene>
    <name evidence="8" type="primary">8234810</name>
    <name evidence="7" type="ORF">Phum_PHUM565660</name>
</gene>
<dbReference type="PROSITE" id="PS00107">
    <property type="entry name" value="PROTEIN_KINASE_ATP"/>
    <property type="match status" value="1"/>
</dbReference>
<evidence type="ECO:0000256" key="5">
    <source>
        <dbReference type="SAM" id="MobiDB-lite"/>
    </source>
</evidence>
<feature type="binding site" evidence="3">
    <location>
        <position position="69"/>
    </location>
    <ligand>
        <name>ATP</name>
        <dbReference type="ChEBI" id="CHEBI:30616"/>
    </ligand>
</feature>
<dbReference type="GO" id="GO:0005524">
    <property type="term" value="F:ATP binding"/>
    <property type="evidence" value="ECO:0007669"/>
    <property type="project" value="UniProtKB-UniRule"/>
</dbReference>
<dbReference type="InterPro" id="IPR017441">
    <property type="entry name" value="Protein_kinase_ATP_BS"/>
</dbReference>
<evidence type="ECO:0000256" key="3">
    <source>
        <dbReference type="PROSITE-ProRule" id="PRU10141"/>
    </source>
</evidence>
<dbReference type="RefSeq" id="XP_002432029.1">
    <property type="nucleotide sequence ID" value="XM_002431984.1"/>
</dbReference>
<dbReference type="HOGENOM" id="CLU_000288_10_3_1"/>
<dbReference type="EC" id="2.7.12.2" evidence="7"/>
<evidence type="ECO:0000313" key="9">
    <source>
        <dbReference type="Proteomes" id="UP000009046"/>
    </source>
</evidence>
<dbReference type="PROSITE" id="PS00108">
    <property type="entry name" value="PROTEIN_KINASE_ST"/>
    <property type="match status" value="1"/>
</dbReference>
<dbReference type="EnsemblMetazoa" id="PHUM565660-RA">
    <property type="protein sequence ID" value="PHUM565660-PA"/>
    <property type="gene ID" value="PHUM565660"/>
</dbReference>
<evidence type="ECO:0000313" key="8">
    <source>
        <dbReference type="EnsemblMetazoa" id="PHUM565660-PA"/>
    </source>
</evidence>
<dbReference type="OrthoDB" id="6513151at2759"/>
<keyword evidence="9" id="KW-1185">Reference proteome</keyword>
<keyword evidence="2 3" id="KW-0067">ATP-binding</keyword>
<evidence type="ECO:0000256" key="2">
    <source>
        <dbReference type="ARBA" id="ARBA00022840"/>
    </source>
</evidence>
<reference evidence="7" key="1">
    <citation type="submission" date="2007-04" db="EMBL/GenBank/DDBJ databases">
        <title>Annotation of Pediculus humanus corporis strain USDA.</title>
        <authorList>
            <person name="Kirkness E."/>
            <person name="Hannick L."/>
            <person name="Hass B."/>
            <person name="Bruggner R."/>
            <person name="Lawson D."/>
            <person name="Bidwell S."/>
            <person name="Joardar V."/>
            <person name="Caler E."/>
            <person name="Walenz B."/>
            <person name="Inman J."/>
            <person name="Schobel S."/>
            <person name="Galinsky K."/>
            <person name="Amedeo P."/>
            <person name="Strausberg R."/>
        </authorList>
    </citation>
    <scope>NUCLEOTIDE SEQUENCE</scope>
    <source>
        <strain evidence="7">USDA</strain>
    </source>
</reference>
<sequence>MMFVVKKSTPTTMKSREKKDSTIHGILEVDLEEINFDEEYDVIKTLGEGYFAKISLVRHKRTNTTVVLKQIHKELTTSKDFFREYHYNYHLSPHPNILSSYSVCFLYNNCYTYAQEYAPLGDLSGFVKAGGLPEVQCKKITKQITSALEFLHSKKLVHRDIKLENILVFEQNMDKVKLCDFGWTRKEGSLVSKGKCCWTSFQPPEVCEIVKNEKYYCVSSNDTWQLGIVIFVCLTGCPPWEKADEILDPQYKIFFKWQQRRTIKMPGNFKKFSIRLLRLFRRLFDNDPEKRPPVTETLKYLKDNWVTSKLSNSTSSPAIPSSKSHNKDNFENNSSEQPQQSQHGKCRSKRLSSTYSLETKIDQNLITKRIWDWISNCESYQDNNYEGI</sequence>
<dbReference type="PANTHER" id="PTHR24359">
    <property type="entry name" value="SERINE/THREONINE-PROTEIN KINASE SBK1"/>
    <property type="match status" value="1"/>
</dbReference>
<proteinExistence type="inferred from homology"/>
<protein>
    <submittedName>
        <fullName evidence="7 8">Eye-specific protein kinase C, putative</fullName>
        <ecNumber evidence="7">2.7.12.2</ecNumber>
    </submittedName>
</protein>
<dbReference type="VEuPathDB" id="VectorBase:PHUM565660"/>
<feature type="region of interest" description="Disordered" evidence="5">
    <location>
        <begin position="310"/>
        <end position="350"/>
    </location>
</feature>
<dbReference type="Gene3D" id="1.10.510.10">
    <property type="entry name" value="Transferase(Phosphotransferase) domain 1"/>
    <property type="match status" value="1"/>
</dbReference>
<dbReference type="EMBL" id="AAZO01006869">
    <property type="status" value="NOT_ANNOTATED_CDS"/>
    <property type="molecule type" value="Genomic_DNA"/>
</dbReference>
<dbReference type="PANTHER" id="PTHR24359:SF26">
    <property type="entry name" value="SERINE_THREONINE-PROTEIN KINASE MENG-PO"/>
    <property type="match status" value="1"/>
</dbReference>
<accession>E0W0Y6</accession>
<dbReference type="EMBL" id="DS235863">
    <property type="protein sequence ID" value="EEB19291.1"/>
    <property type="molecule type" value="Genomic_DNA"/>
</dbReference>
<feature type="domain" description="Protein kinase" evidence="6">
    <location>
        <begin position="40"/>
        <end position="306"/>
    </location>
</feature>
<dbReference type="InterPro" id="IPR011009">
    <property type="entry name" value="Kinase-like_dom_sf"/>
</dbReference>
<reference evidence="7" key="2">
    <citation type="submission" date="2007-04" db="EMBL/GenBank/DDBJ databases">
        <title>The genome of the human body louse.</title>
        <authorList>
            <consortium name="The Human Body Louse Genome Consortium"/>
            <person name="Kirkness E."/>
            <person name="Walenz B."/>
            <person name="Hass B."/>
            <person name="Bruggner R."/>
            <person name="Strausberg R."/>
        </authorList>
    </citation>
    <scope>NUCLEOTIDE SEQUENCE</scope>
    <source>
        <strain evidence="7">USDA</strain>
    </source>
</reference>
<dbReference type="InterPro" id="IPR008271">
    <property type="entry name" value="Ser/Thr_kinase_AS"/>
</dbReference>
<feature type="compositionally biased region" description="Low complexity" evidence="5">
    <location>
        <begin position="331"/>
        <end position="342"/>
    </location>
</feature>
<dbReference type="FunCoup" id="E0W0Y6">
    <property type="interactions" value="2"/>
</dbReference>
<reference evidence="8" key="3">
    <citation type="submission" date="2020-05" db="UniProtKB">
        <authorList>
            <consortium name="EnsemblMetazoa"/>
        </authorList>
    </citation>
    <scope>IDENTIFICATION</scope>
    <source>
        <strain evidence="8">USDA</strain>
    </source>
</reference>
<dbReference type="InterPro" id="IPR000719">
    <property type="entry name" value="Prot_kinase_dom"/>
</dbReference>
<dbReference type="CTD" id="8234810"/>
<evidence type="ECO:0000259" key="6">
    <source>
        <dbReference type="PROSITE" id="PS50011"/>
    </source>
</evidence>
<keyword evidence="4" id="KW-0723">Serine/threonine-protein kinase</keyword>
<evidence type="ECO:0000256" key="4">
    <source>
        <dbReference type="RuleBase" id="RU000304"/>
    </source>
</evidence>
<dbReference type="eggNOG" id="KOG1345">
    <property type="taxonomic scope" value="Eukaryota"/>
</dbReference>
<organism>
    <name type="scientific">Pediculus humanus subsp. corporis</name>
    <name type="common">Body louse</name>
    <dbReference type="NCBI Taxonomy" id="121224"/>
    <lineage>
        <taxon>Eukaryota</taxon>
        <taxon>Metazoa</taxon>
        <taxon>Ecdysozoa</taxon>
        <taxon>Arthropoda</taxon>
        <taxon>Hexapoda</taxon>
        <taxon>Insecta</taxon>
        <taxon>Pterygota</taxon>
        <taxon>Neoptera</taxon>
        <taxon>Paraneoptera</taxon>
        <taxon>Psocodea</taxon>
        <taxon>Troctomorpha</taxon>
        <taxon>Phthiraptera</taxon>
        <taxon>Anoplura</taxon>
        <taxon>Pediculidae</taxon>
        <taxon>Pediculus</taxon>
    </lineage>
</organism>
<name>E0W0Y6_PEDHC</name>